<dbReference type="STRING" id="63057.A0A2P5DNH6"/>
<sequence length="221" mass="24819">MDSTPPYHQNRSEPRSRIKSASRLAQSEDLPHLSTGLIDSSPKRTLSPSTLSLKSPSPIPLQELLVLSPSPLRRSKTRLADRLEMADEPVEPVGSRRRCKSRTSQLGLLGCASPRNARRSRRRSEMEVREEDLGLVEEIGKPRKKRHSVRSKKEKLSLVPSVPYSSFSPKTDEEDQGSLDRIGQVISDLVMWRDVAKSSLWFGFGSLFFLSSCFAQGVSFR</sequence>
<dbReference type="Proteomes" id="UP000237000">
    <property type="component" value="Unassembled WGS sequence"/>
</dbReference>
<keyword evidence="2" id="KW-1133">Transmembrane helix</keyword>
<evidence type="ECO:0000256" key="1">
    <source>
        <dbReference type="SAM" id="MobiDB-lite"/>
    </source>
</evidence>
<reference evidence="4" key="1">
    <citation type="submission" date="2016-06" db="EMBL/GenBank/DDBJ databases">
        <title>Parallel loss of symbiosis genes in relatives of nitrogen-fixing non-legume Parasponia.</title>
        <authorList>
            <person name="Van Velzen R."/>
            <person name="Holmer R."/>
            <person name="Bu F."/>
            <person name="Rutten L."/>
            <person name="Van Zeijl A."/>
            <person name="Liu W."/>
            <person name="Santuari L."/>
            <person name="Cao Q."/>
            <person name="Sharma T."/>
            <person name="Shen D."/>
            <person name="Roswanjaya Y."/>
            <person name="Wardhani T."/>
            <person name="Kalhor M.S."/>
            <person name="Jansen J."/>
            <person name="Van den Hoogen J."/>
            <person name="Gungor B."/>
            <person name="Hartog M."/>
            <person name="Hontelez J."/>
            <person name="Verver J."/>
            <person name="Yang W.-C."/>
            <person name="Schijlen E."/>
            <person name="Repin R."/>
            <person name="Schilthuizen M."/>
            <person name="Schranz E."/>
            <person name="Heidstra R."/>
            <person name="Miyata K."/>
            <person name="Fedorova E."/>
            <person name="Kohlen W."/>
            <person name="Bisseling T."/>
            <person name="Smit S."/>
            <person name="Geurts R."/>
        </authorList>
    </citation>
    <scope>NUCLEOTIDE SEQUENCE [LARGE SCALE GENOMIC DNA]</scope>
    <source>
        <strain evidence="4">cv. RG33-2</strain>
    </source>
</reference>
<dbReference type="EMBL" id="JXTC01000259">
    <property type="protein sequence ID" value="PON74830.1"/>
    <property type="molecule type" value="Genomic_DNA"/>
</dbReference>
<comment type="caution">
    <text evidence="3">The sequence shown here is derived from an EMBL/GenBank/DDBJ whole genome shotgun (WGS) entry which is preliminary data.</text>
</comment>
<accession>A0A2P5DNH6</accession>
<feature type="region of interest" description="Disordered" evidence="1">
    <location>
        <begin position="1"/>
        <end position="59"/>
    </location>
</feature>
<organism evidence="3 4">
    <name type="scientific">Trema orientale</name>
    <name type="common">Charcoal tree</name>
    <name type="synonym">Celtis orientalis</name>
    <dbReference type="NCBI Taxonomy" id="63057"/>
    <lineage>
        <taxon>Eukaryota</taxon>
        <taxon>Viridiplantae</taxon>
        <taxon>Streptophyta</taxon>
        <taxon>Embryophyta</taxon>
        <taxon>Tracheophyta</taxon>
        <taxon>Spermatophyta</taxon>
        <taxon>Magnoliopsida</taxon>
        <taxon>eudicotyledons</taxon>
        <taxon>Gunneridae</taxon>
        <taxon>Pentapetalae</taxon>
        <taxon>rosids</taxon>
        <taxon>fabids</taxon>
        <taxon>Rosales</taxon>
        <taxon>Cannabaceae</taxon>
        <taxon>Trema</taxon>
    </lineage>
</organism>
<name>A0A2P5DNH6_TREOI</name>
<dbReference type="InterPro" id="IPR044647">
    <property type="entry name" value="RTNLB17/18/21"/>
</dbReference>
<dbReference type="AlphaFoldDB" id="A0A2P5DNH6"/>
<keyword evidence="2" id="KW-0812">Transmembrane</keyword>
<dbReference type="PANTHER" id="PTHR46626">
    <property type="entry name" value="RETICULON-LIKE PROTEIN B17"/>
    <property type="match status" value="1"/>
</dbReference>
<feature type="compositionally biased region" description="Low complexity" evidence="1">
    <location>
        <begin position="43"/>
        <end position="59"/>
    </location>
</feature>
<dbReference type="FunCoup" id="A0A2P5DNH6">
    <property type="interactions" value="412"/>
</dbReference>
<evidence type="ECO:0008006" key="5">
    <source>
        <dbReference type="Google" id="ProtNLM"/>
    </source>
</evidence>
<dbReference type="PANTHER" id="PTHR46626:SF2">
    <property type="entry name" value="RETICULON-LIKE PROTEIN B17"/>
    <property type="match status" value="1"/>
</dbReference>
<dbReference type="OrthoDB" id="783438at2759"/>
<gene>
    <name evidence="3" type="ORF">TorRG33x02_246040</name>
</gene>
<feature type="transmembrane region" description="Helical" evidence="2">
    <location>
        <begin position="200"/>
        <end position="220"/>
    </location>
</feature>
<evidence type="ECO:0000313" key="4">
    <source>
        <dbReference type="Proteomes" id="UP000237000"/>
    </source>
</evidence>
<keyword evidence="4" id="KW-1185">Reference proteome</keyword>
<proteinExistence type="predicted"/>
<evidence type="ECO:0000313" key="3">
    <source>
        <dbReference type="EMBL" id="PON74830.1"/>
    </source>
</evidence>
<dbReference type="InParanoid" id="A0A2P5DNH6"/>
<evidence type="ECO:0000256" key="2">
    <source>
        <dbReference type="SAM" id="Phobius"/>
    </source>
</evidence>
<keyword evidence="2" id="KW-0472">Membrane</keyword>
<protein>
    <recommendedName>
        <fullName evidence="5">Transmembrane protein</fullName>
    </recommendedName>
</protein>